<accession>A0AAW0JZ77</accession>
<reference evidence="1 2" key="1">
    <citation type="journal article" date="2018" name="Sci. Data">
        <title>The draft genome sequence of cork oak.</title>
        <authorList>
            <person name="Ramos A.M."/>
            <person name="Usie A."/>
            <person name="Barbosa P."/>
            <person name="Barros P.M."/>
            <person name="Capote T."/>
            <person name="Chaves I."/>
            <person name="Simoes F."/>
            <person name="Abreu I."/>
            <person name="Carrasquinho I."/>
            <person name="Faro C."/>
            <person name="Guimaraes J.B."/>
            <person name="Mendonca D."/>
            <person name="Nobrega F."/>
            <person name="Rodrigues L."/>
            <person name="Saibo N.J.M."/>
            <person name="Varela M.C."/>
            <person name="Egas C."/>
            <person name="Matos J."/>
            <person name="Miguel C.M."/>
            <person name="Oliveira M.M."/>
            <person name="Ricardo C.P."/>
            <person name="Goncalves S."/>
        </authorList>
    </citation>
    <scope>NUCLEOTIDE SEQUENCE [LARGE SCALE GENOMIC DNA]</scope>
    <source>
        <strain evidence="2">cv. HL8</strain>
    </source>
</reference>
<evidence type="ECO:0000313" key="2">
    <source>
        <dbReference type="Proteomes" id="UP000237347"/>
    </source>
</evidence>
<organism evidence="1 2">
    <name type="scientific">Quercus suber</name>
    <name type="common">Cork oak</name>
    <dbReference type="NCBI Taxonomy" id="58331"/>
    <lineage>
        <taxon>Eukaryota</taxon>
        <taxon>Viridiplantae</taxon>
        <taxon>Streptophyta</taxon>
        <taxon>Embryophyta</taxon>
        <taxon>Tracheophyta</taxon>
        <taxon>Spermatophyta</taxon>
        <taxon>Magnoliopsida</taxon>
        <taxon>eudicotyledons</taxon>
        <taxon>Gunneridae</taxon>
        <taxon>Pentapetalae</taxon>
        <taxon>rosids</taxon>
        <taxon>fabids</taxon>
        <taxon>Fagales</taxon>
        <taxon>Fagaceae</taxon>
        <taxon>Quercus</taxon>
    </lineage>
</organism>
<evidence type="ECO:0000313" key="1">
    <source>
        <dbReference type="EMBL" id="KAK7831882.1"/>
    </source>
</evidence>
<gene>
    <name evidence="1" type="ORF">CFP56_027009</name>
</gene>
<proteinExistence type="predicted"/>
<dbReference type="Proteomes" id="UP000237347">
    <property type="component" value="Unassembled WGS sequence"/>
</dbReference>
<dbReference type="EMBL" id="PKMF04000435">
    <property type="protein sequence ID" value="KAK7831882.1"/>
    <property type="molecule type" value="Genomic_DNA"/>
</dbReference>
<sequence>MLIYIGGETELPTASSSSKLQRSSTRFSWAAMRKTGVISQRGWVSADLGIAALFFVFIREIDFGFLSTNLASLSVVGSSCFFGGVECAEPDSNAFPRVTYLSGPFPPWALPNPSVEVLPLPLHRLLCFLHTTWVLTLCGRLRGAESASLSRHICDSKELGLALGQRSEVVTRRHFGDEG</sequence>
<keyword evidence="2" id="KW-1185">Reference proteome</keyword>
<dbReference type="AlphaFoldDB" id="A0AAW0JZ77"/>
<name>A0AAW0JZ77_QUESU</name>
<comment type="caution">
    <text evidence="1">The sequence shown here is derived from an EMBL/GenBank/DDBJ whole genome shotgun (WGS) entry which is preliminary data.</text>
</comment>
<protein>
    <submittedName>
        <fullName evidence="1">Uncharacterized protein</fullName>
    </submittedName>
</protein>